<name>A0ABP1R1D5_9HEXA</name>
<reference evidence="2 3" key="1">
    <citation type="submission" date="2024-08" db="EMBL/GenBank/DDBJ databases">
        <authorList>
            <person name="Cucini C."/>
            <person name="Frati F."/>
        </authorList>
    </citation>
    <scope>NUCLEOTIDE SEQUENCE [LARGE SCALE GENOMIC DNA]</scope>
</reference>
<sequence length="212" mass="24204">MNLRFFIYFHSGSPITIVEADEEPLDVFVTRDVSVGHLDIPEPPSLTDIKCPEKIVFQQKSRYCIHFHSFIRPRTIEWSASSSEGESENDWFSIAGKEGEPDSETEADEEPWTQVYADGAMDLKDLPYRHHERKISVAKDLEDNVRPICTKLHTAELPFVWFNMLRLWEAKTLCVLRPCAPSAAILESEDEVESTGSIKVSHLSFSMIIKGF</sequence>
<evidence type="ECO:0000256" key="1">
    <source>
        <dbReference type="SAM" id="MobiDB-lite"/>
    </source>
</evidence>
<organism evidence="2 3">
    <name type="scientific">Orchesella dallaii</name>
    <dbReference type="NCBI Taxonomy" id="48710"/>
    <lineage>
        <taxon>Eukaryota</taxon>
        <taxon>Metazoa</taxon>
        <taxon>Ecdysozoa</taxon>
        <taxon>Arthropoda</taxon>
        <taxon>Hexapoda</taxon>
        <taxon>Collembola</taxon>
        <taxon>Entomobryomorpha</taxon>
        <taxon>Entomobryoidea</taxon>
        <taxon>Orchesellidae</taxon>
        <taxon>Orchesellinae</taxon>
        <taxon>Orchesella</taxon>
    </lineage>
</organism>
<gene>
    <name evidence="2" type="ORF">ODALV1_LOCUS17697</name>
</gene>
<evidence type="ECO:0000313" key="3">
    <source>
        <dbReference type="Proteomes" id="UP001642540"/>
    </source>
</evidence>
<proteinExistence type="predicted"/>
<accession>A0ABP1R1D5</accession>
<protein>
    <submittedName>
        <fullName evidence="2">Uncharacterized protein</fullName>
    </submittedName>
</protein>
<keyword evidence="3" id="KW-1185">Reference proteome</keyword>
<dbReference type="Proteomes" id="UP001642540">
    <property type="component" value="Unassembled WGS sequence"/>
</dbReference>
<feature type="compositionally biased region" description="Acidic residues" evidence="1">
    <location>
        <begin position="101"/>
        <end position="110"/>
    </location>
</feature>
<comment type="caution">
    <text evidence="2">The sequence shown here is derived from an EMBL/GenBank/DDBJ whole genome shotgun (WGS) entry which is preliminary data.</text>
</comment>
<dbReference type="EMBL" id="CAXLJM020000054">
    <property type="protein sequence ID" value="CAL8117443.1"/>
    <property type="molecule type" value="Genomic_DNA"/>
</dbReference>
<evidence type="ECO:0000313" key="2">
    <source>
        <dbReference type="EMBL" id="CAL8117443.1"/>
    </source>
</evidence>
<feature type="region of interest" description="Disordered" evidence="1">
    <location>
        <begin position="82"/>
        <end position="110"/>
    </location>
</feature>